<keyword evidence="1" id="KW-0732">Signal</keyword>
<keyword evidence="2" id="KW-0614">Plasmid</keyword>
<geneLocation type="plasmid" evidence="2">
    <name>1</name>
</geneLocation>
<evidence type="ECO:0000313" key="2">
    <source>
        <dbReference type="EMBL" id="VVH85304.1"/>
    </source>
</evidence>
<feature type="chain" id="PRO_5023092514" evidence="1">
    <location>
        <begin position="21"/>
        <end position="107"/>
    </location>
</feature>
<dbReference type="AlphaFoldDB" id="A0A5E5RDB6"/>
<sequence>MKIIVPVLALFAVTSQPAVASSIYDFKWKDKNDMRGAYMMCATTGFTGGECPKVLTKCWQPPMIYKRKKKIRTYCTDSPSFTGTESDAQAAAEEAYRRLGQRIPEEK</sequence>
<evidence type="ECO:0000256" key="1">
    <source>
        <dbReference type="SAM" id="SignalP"/>
    </source>
</evidence>
<gene>
    <name evidence="2" type="ORF">TUEID40_06527</name>
</gene>
<accession>A0A5E5RDB6</accession>
<protein>
    <submittedName>
        <fullName evidence="2">Uncharacterized protein</fullName>
    </submittedName>
</protein>
<dbReference type="RefSeq" id="WP_311166883.1">
    <property type="nucleotide sequence ID" value="NZ_JAVQRH010000035.1"/>
</dbReference>
<organism evidence="2">
    <name type="scientific">Pseudomonas aeruginosa</name>
    <dbReference type="NCBI Taxonomy" id="287"/>
    <lineage>
        <taxon>Bacteria</taxon>
        <taxon>Pseudomonadati</taxon>
        <taxon>Pseudomonadota</taxon>
        <taxon>Gammaproteobacteria</taxon>
        <taxon>Pseudomonadales</taxon>
        <taxon>Pseudomonadaceae</taxon>
        <taxon>Pseudomonas</taxon>
    </lineage>
</organism>
<dbReference type="EMBL" id="LR700249">
    <property type="protein sequence ID" value="VVH85304.1"/>
    <property type="molecule type" value="Genomic_DNA"/>
</dbReference>
<proteinExistence type="predicted"/>
<name>A0A5E5RDB6_PSEAI</name>
<reference evidence="2" key="1">
    <citation type="submission" date="2019-09" db="EMBL/GenBank/DDBJ databases">
        <authorList>
            <person name="Gross C."/>
            <person name="Bohn E."/>
        </authorList>
    </citation>
    <scope>NUCLEOTIDE SEQUENCE</scope>
    <source>
        <strain evidence="2">ID40</strain>
        <plasmid evidence="2">1</plasmid>
    </source>
</reference>
<feature type="signal peptide" evidence="1">
    <location>
        <begin position="1"/>
        <end position="20"/>
    </location>
</feature>